<organism evidence="1">
    <name type="scientific">Anisakis simplex</name>
    <name type="common">Herring worm</name>
    <dbReference type="NCBI Taxonomy" id="6269"/>
    <lineage>
        <taxon>Eukaryota</taxon>
        <taxon>Metazoa</taxon>
        <taxon>Ecdysozoa</taxon>
        <taxon>Nematoda</taxon>
        <taxon>Chromadorea</taxon>
        <taxon>Rhabditida</taxon>
        <taxon>Spirurina</taxon>
        <taxon>Ascaridomorpha</taxon>
        <taxon>Ascaridoidea</taxon>
        <taxon>Anisakidae</taxon>
        <taxon>Anisakis</taxon>
        <taxon>Anisakis simplex complex</taxon>
    </lineage>
</organism>
<evidence type="ECO:0000313" key="1">
    <source>
        <dbReference type="WBParaSite" id="ASIM_0000684201-mRNA-1"/>
    </source>
</evidence>
<sequence>LKAGQFLHDADTSESLTSFTRRTCSMNVFSLFFDYTTVIAKDPKESCSVGDALPTLNRFKDIRCYDKNRVKVKLVFLKFI</sequence>
<dbReference type="AlphaFoldDB" id="A0A0M3JGT4"/>
<protein>
    <submittedName>
        <fullName evidence="1">ZP domain-containing protein</fullName>
    </submittedName>
</protein>
<dbReference type="WBParaSite" id="ASIM_0000684201-mRNA-1">
    <property type="protein sequence ID" value="ASIM_0000684201-mRNA-1"/>
    <property type="gene ID" value="ASIM_0000684201"/>
</dbReference>
<proteinExistence type="predicted"/>
<reference evidence="1" key="1">
    <citation type="submission" date="2017-02" db="UniProtKB">
        <authorList>
            <consortium name="WormBaseParasite"/>
        </authorList>
    </citation>
    <scope>IDENTIFICATION</scope>
</reference>
<name>A0A0M3JGT4_ANISI</name>
<accession>A0A0M3JGT4</accession>
<dbReference type="SUPFAM" id="SSF52799">
    <property type="entry name" value="(Phosphotyrosine protein) phosphatases II"/>
    <property type="match status" value="1"/>
</dbReference>
<dbReference type="InterPro" id="IPR029021">
    <property type="entry name" value="Prot-tyrosine_phosphatase-like"/>
</dbReference>